<reference evidence="2" key="1">
    <citation type="journal article" date="2019" name="Int. J. Syst. Evol. Microbiol.">
        <title>The Global Catalogue of Microorganisms (GCM) 10K type strain sequencing project: providing services to taxonomists for standard genome sequencing and annotation.</title>
        <authorList>
            <consortium name="The Broad Institute Genomics Platform"/>
            <consortium name="The Broad Institute Genome Sequencing Center for Infectious Disease"/>
            <person name="Wu L."/>
            <person name="Ma J."/>
        </authorList>
    </citation>
    <scope>NUCLEOTIDE SEQUENCE [LARGE SCALE GENOMIC DNA]</scope>
    <source>
        <strain evidence="2">JCM 10083</strain>
    </source>
</reference>
<dbReference type="Proteomes" id="UP001596514">
    <property type="component" value="Unassembled WGS sequence"/>
</dbReference>
<comment type="caution">
    <text evidence="1">The sequence shown here is derived from an EMBL/GenBank/DDBJ whole genome shotgun (WGS) entry which is preliminary data.</text>
</comment>
<sequence>MLTVEIYSDTEWILSELTSDDRSAADVIGEAIRLAAGLRRAERDRVRWMEQASADAQRLADDPADRAEIEAIMRDMENLRFR</sequence>
<proteinExistence type="predicted"/>
<organism evidence="1 2">
    <name type="scientific">Streptosporangium amethystogenes subsp. fukuiense</name>
    <dbReference type="NCBI Taxonomy" id="698418"/>
    <lineage>
        <taxon>Bacteria</taxon>
        <taxon>Bacillati</taxon>
        <taxon>Actinomycetota</taxon>
        <taxon>Actinomycetes</taxon>
        <taxon>Streptosporangiales</taxon>
        <taxon>Streptosporangiaceae</taxon>
        <taxon>Streptosporangium</taxon>
    </lineage>
</organism>
<dbReference type="EMBL" id="JBHTEE010000001">
    <property type="protein sequence ID" value="MFC7598527.1"/>
    <property type="molecule type" value="Genomic_DNA"/>
</dbReference>
<gene>
    <name evidence="1" type="ORF">ACFQVD_00245</name>
</gene>
<dbReference type="RefSeq" id="WP_343961925.1">
    <property type="nucleotide sequence ID" value="NZ_BAAAGK010000006.1"/>
</dbReference>
<accession>A0ABW2SQF6</accession>
<protein>
    <recommendedName>
        <fullName evidence="3">Antitoxin</fullName>
    </recommendedName>
</protein>
<name>A0ABW2SQF6_9ACTN</name>
<evidence type="ECO:0000313" key="2">
    <source>
        <dbReference type="Proteomes" id="UP001596514"/>
    </source>
</evidence>
<evidence type="ECO:0008006" key="3">
    <source>
        <dbReference type="Google" id="ProtNLM"/>
    </source>
</evidence>
<keyword evidence="2" id="KW-1185">Reference proteome</keyword>
<evidence type="ECO:0000313" key="1">
    <source>
        <dbReference type="EMBL" id="MFC7598527.1"/>
    </source>
</evidence>